<gene>
    <name evidence="4" type="ORF">ACHAXA_003514</name>
</gene>
<protein>
    <recommendedName>
        <fullName evidence="3">Cytidyltransferase-like domain-containing protein</fullName>
    </recommendedName>
</protein>
<feature type="signal peptide" evidence="2">
    <location>
        <begin position="1"/>
        <end position="25"/>
    </location>
</feature>
<dbReference type="SUPFAM" id="SSF52374">
    <property type="entry name" value="Nucleotidylyl transferase"/>
    <property type="match status" value="1"/>
</dbReference>
<keyword evidence="2" id="KW-0732">Signal</keyword>
<comment type="caution">
    <text evidence="4">The sequence shown here is derived from an EMBL/GenBank/DDBJ whole genome shotgun (WGS) entry which is preliminary data.</text>
</comment>
<dbReference type="InterPro" id="IPR004821">
    <property type="entry name" value="Cyt_trans-like"/>
</dbReference>
<proteinExistence type="predicted"/>
<feature type="chain" id="PRO_5044778690" description="Cytidyltransferase-like domain-containing protein" evidence="2">
    <location>
        <begin position="26"/>
        <end position="534"/>
    </location>
</feature>
<evidence type="ECO:0000313" key="4">
    <source>
        <dbReference type="EMBL" id="KAL3823235.1"/>
    </source>
</evidence>
<name>A0ABD3SFB4_9STRA</name>
<dbReference type="Gene3D" id="3.40.50.620">
    <property type="entry name" value="HUPs"/>
    <property type="match status" value="1"/>
</dbReference>
<feature type="region of interest" description="Disordered" evidence="1">
    <location>
        <begin position="40"/>
        <end position="107"/>
    </location>
</feature>
<feature type="region of interest" description="Disordered" evidence="1">
    <location>
        <begin position="345"/>
        <end position="367"/>
    </location>
</feature>
<accession>A0ABD3SFB4</accession>
<sequence length="534" mass="57811">MARNRFHGSKIMLAATAVLLTVVRASSTFSSSSCLALLVPPPPLPGRRRARASWPSHRWPPNNGDGDLSANNNDVSPFAATSSVGDDDHDARATTAPRLPSRGKGRRRRHVHTLAILTMPRSASARIANEAILETAMSVTSKRLSVVLRATASVDDHDEDVISLTQLRRYAGEVYSMAWDAAFGLDERERAKKDDGDDDLSIIDNDDVRKIASGGELLDLIVYIQNMPNSPPEGWIDLRPDLTCVCSHDSITGWVSVGGSGRAHALSSTSSAQGGLREHVDAVNAERASRGLGILEALHVENWPDGADVVDDPNIVFLEDDDARIRGGGGGLSSLSSSLLKRRRRKEYDVDDDEDDGPIGPGGNTIPPSSLYSSVCVGGTFDGMHYGHRKLLTLAVSSVQPVTGRLLIGVTRDEMLVHKAYADRIPSLSERIAGVLDFVGNLAPGMKNRIRCVPISDEYGPPGQPVDSTMYPGLANDFDALVLSHETLPTGRKLNAYREGVLGLRPLKLLCTQRTEPHGMSSTALRRMRTRERM</sequence>
<dbReference type="InterPro" id="IPR014729">
    <property type="entry name" value="Rossmann-like_a/b/a_fold"/>
</dbReference>
<organism evidence="4 5">
    <name type="scientific">Cyclostephanos tholiformis</name>
    <dbReference type="NCBI Taxonomy" id="382380"/>
    <lineage>
        <taxon>Eukaryota</taxon>
        <taxon>Sar</taxon>
        <taxon>Stramenopiles</taxon>
        <taxon>Ochrophyta</taxon>
        <taxon>Bacillariophyta</taxon>
        <taxon>Coscinodiscophyceae</taxon>
        <taxon>Thalassiosirophycidae</taxon>
        <taxon>Stephanodiscales</taxon>
        <taxon>Stephanodiscaceae</taxon>
        <taxon>Cyclostephanos</taxon>
    </lineage>
</organism>
<dbReference type="EMBL" id="JALLPB020000043">
    <property type="protein sequence ID" value="KAL3823235.1"/>
    <property type="molecule type" value="Genomic_DNA"/>
</dbReference>
<feature type="compositionally biased region" description="Polar residues" evidence="1">
    <location>
        <begin position="69"/>
        <end position="84"/>
    </location>
</feature>
<keyword evidence="5" id="KW-1185">Reference proteome</keyword>
<evidence type="ECO:0000313" key="5">
    <source>
        <dbReference type="Proteomes" id="UP001530377"/>
    </source>
</evidence>
<reference evidence="4 5" key="1">
    <citation type="submission" date="2024-10" db="EMBL/GenBank/DDBJ databases">
        <title>Updated reference genomes for cyclostephanoid diatoms.</title>
        <authorList>
            <person name="Roberts W.R."/>
            <person name="Alverson A.J."/>
        </authorList>
    </citation>
    <scope>NUCLEOTIDE SEQUENCE [LARGE SCALE GENOMIC DNA]</scope>
    <source>
        <strain evidence="4 5">AJA228-03</strain>
    </source>
</reference>
<evidence type="ECO:0000256" key="2">
    <source>
        <dbReference type="SAM" id="SignalP"/>
    </source>
</evidence>
<evidence type="ECO:0000259" key="3">
    <source>
        <dbReference type="Pfam" id="PF01467"/>
    </source>
</evidence>
<dbReference type="Proteomes" id="UP001530377">
    <property type="component" value="Unassembled WGS sequence"/>
</dbReference>
<dbReference type="Pfam" id="PF01467">
    <property type="entry name" value="CTP_transf_like"/>
    <property type="match status" value="1"/>
</dbReference>
<evidence type="ECO:0000256" key="1">
    <source>
        <dbReference type="SAM" id="MobiDB-lite"/>
    </source>
</evidence>
<dbReference type="AlphaFoldDB" id="A0ABD3SFB4"/>
<feature type="domain" description="Cytidyltransferase-like" evidence="3">
    <location>
        <begin position="377"/>
        <end position="441"/>
    </location>
</feature>